<feature type="transmembrane region" description="Helical" evidence="9">
    <location>
        <begin position="101"/>
        <end position="125"/>
    </location>
</feature>
<evidence type="ECO:0000313" key="11">
    <source>
        <dbReference type="Proteomes" id="UP000320876"/>
    </source>
</evidence>
<dbReference type="PANTHER" id="PTHR30477:SF3">
    <property type="entry name" value="METAL TRANSPORT SYSTEM MEMBRANE PROTEIN CT_069-RELATED"/>
    <property type="match status" value="1"/>
</dbReference>
<keyword evidence="4" id="KW-1003">Cell membrane</keyword>
<organism evidence="10 11">
    <name type="scientific">Amycolatopsis cihanbeyliensis</name>
    <dbReference type="NCBI Taxonomy" id="1128664"/>
    <lineage>
        <taxon>Bacteria</taxon>
        <taxon>Bacillati</taxon>
        <taxon>Actinomycetota</taxon>
        <taxon>Actinomycetes</taxon>
        <taxon>Pseudonocardiales</taxon>
        <taxon>Pseudonocardiaceae</taxon>
        <taxon>Amycolatopsis</taxon>
    </lineage>
</organism>
<protein>
    <submittedName>
        <fullName evidence="10">Manganese/zinc/iron transport system permease protein</fullName>
    </submittedName>
</protein>
<keyword evidence="6 9" id="KW-1133">Transmembrane helix</keyword>
<dbReference type="Gene3D" id="1.10.3470.10">
    <property type="entry name" value="ABC transporter involved in vitamin B12 uptake, BtuC"/>
    <property type="match status" value="1"/>
</dbReference>
<name>A0A542DJL9_AMYCI</name>
<feature type="transmembrane region" description="Helical" evidence="9">
    <location>
        <begin position="193"/>
        <end position="217"/>
    </location>
</feature>
<evidence type="ECO:0000256" key="3">
    <source>
        <dbReference type="ARBA" id="ARBA00022448"/>
    </source>
</evidence>
<dbReference type="Pfam" id="PF00950">
    <property type="entry name" value="ABC-3"/>
    <property type="match status" value="1"/>
</dbReference>
<dbReference type="GO" id="GO:0043190">
    <property type="term" value="C:ATP-binding cassette (ABC) transporter complex"/>
    <property type="evidence" value="ECO:0007669"/>
    <property type="project" value="InterPro"/>
</dbReference>
<reference evidence="10 11" key="1">
    <citation type="submission" date="2019-06" db="EMBL/GenBank/DDBJ databases">
        <title>Sequencing the genomes of 1000 actinobacteria strains.</title>
        <authorList>
            <person name="Klenk H.-P."/>
        </authorList>
    </citation>
    <scope>NUCLEOTIDE SEQUENCE [LARGE SCALE GENOMIC DNA]</scope>
    <source>
        <strain evidence="10 11">DSM 45679</strain>
    </source>
</reference>
<dbReference type="OrthoDB" id="1016457at2"/>
<evidence type="ECO:0000256" key="5">
    <source>
        <dbReference type="ARBA" id="ARBA00022692"/>
    </source>
</evidence>
<dbReference type="InterPro" id="IPR001626">
    <property type="entry name" value="ABC_TroCD"/>
</dbReference>
<feature type="transmembrane region" description="Helical" evidence="9">
    <location>
        <begin position="229"/>
        <end position="250"/>
    </location>
</feature>
<sequence>MIDWLLNALPLSYPDAVVVVGTAVLGFVAGALGPFAVLRRRSMFGDAMSHGTLPGVVLAFILTGTKTPELLLLGGAASAAAAALAMIGLERTGRLRPDAAIGVVLSMSLTLGIVLLTQLAGTGNSRQSGLNSYLLGQAAGMVRRDILFALVLGGLALAAVVVWFRVLRCATFDPGFSAVAGIPARAVDIASTALLVVAVVLGVRTVGAILMVALLVAPAVAARQLTRKLSGMVPLSGVIGAAAGATGGVLSGKAELPAGPVIVLLATAVAVLSVVLAPRRGMLARLRRRRGRAARA</sequence>
<accession>A0A542DJL9</accession>
<comment type="caution">
    <text evidence="10">The sequence shown here is derived from an EMBL/GenBank/DDBJ whole genome shotgun (WGS) entry which is preliminary data.</text>
</comment>
<evidence type="ECO:0000256" key="4">
    <source>
        <dbReference type="ARBA" id="ARBA00022475"/>
    </source>
</evidence>
<dbReference type="PANTHER" id="PTHR30477">
    <property type="entry name" value="ABC-TRANSPORTER METAL-BINDING PROTEIN"/>
    <property type="match status" value="1"/>
</dbReference>
<evidence type="ECO:0000256" key="6">
    <source>
        <dbReference type="ARBA" id="ARBA00022989"/>
    </source>
</evidence>
<dbReference type="RefSeq" id="WP_141998886.1">
    <property type="nucleotide sequence ID" value="NZ_VFML01000001.1"/>
</dbReference>
<keyword evidence="11" id="KW-1185">Reference proteome</keyword>
<dbReference type="GO" id="GO:0055085">
    <property type="term" value="P:transmembrane transport"/>
    <property type="evidence" value="ECO:0007669"/>
    <property type="project" value="InterPro"/>
</dbReference>
<feature type="transmembrane region" description="Helical" evidence="9">
    <location>
        <begin position="146"/>
        <end position="166"/>
    </location>
</feature>
<evidence type="ECO:0000256" key="9">
    <source>
        <dbReference type="SAM" id="Phobius"/>
    </source>
</evidence>
<keyword evidence="3 8" id="KW-0813">Transport</keyword>
<evidence type="ECO:0000256" key="2">
    <source>
        <dbReference type="ARBA" id="ARBA00008034"/>
    </source>
</evidence>
<keyword evidence="7 9" id="KW-0472">Membrane</keyword>
<keyword evidence="5 8" id="KW-0812">Transmembrane</keyword>
<comment type="subcellular location">
    <subcellularLocation>
        <location evidence="1 8">Cell membrane</location>
        <topology evidence="1 8">Multi-pass membrane protein</topology>
    </subcellularLocation>
</comment>
<feature type="transmembrane region" description="Helical" evidence="9">
    <location>
        <begin position="256"/>
        <end position="278"/>
    </location>
</feature>
<dbReference type="Proteomes" id="UP000320876">
    <property type="component" value="Unassembled WGS sequence"/>
</dbReference>
<evidence type="ECO:0000256" key="8">
    <source>
        <dbReference type="RuleBase" id="RU003943"/>
    </source>
</evidence>
<evidence type="ECO:0000313" key="10">
    <source>
        <dbReference type="EMBL" id="TQJ03283.1"/>
    </source>
</evidence>
<evidence type="ECO:0000256" key="1">
    <source>
        <dbReference type="ARBA" id="ARBA00004651"/>
    </source>
</evidence>
<proteinExistence type="inferred from homology"/>
<feature type="transmembrane region" description="Helical" evidence="9">
    <location>
        <begin position="70"/>
        <end position="89"/>
    </location>
</feature>
<dbReference type="AlphaFoldDB" id="A0A542DJL9"/>
<dbReference type="InterPro" id="IPR037294">
    <property type="entry name" value="ABC_BtuC-like"/>
</dbReference>
<comment type="similarity">
    <text evidence="2 8">Belongs to the ABC-3 integral membrane protein family.</text>
</comment>
<evidence type="ECO:0000256" key="7">
    <source>
        <dbReference type="ARBA" id="ARBA00023136"/>
    </source>
</evidence>
<dbReference type="SUPFAM" id="SSF81345">
    <property type="entry name" value="ABC transporter involved in vitamin B12 uptake, BtuC"/>
    <property type="match status" value="1"/>
</dbReference>
<feature type="transmembrane region" description="Helical" evidence="9">
    <location>
        <begin position="16"/>
        <end position="38"/>
    </location>
</feature>
<dbReference type="EMBL" id="VFML01000001">
    <property type="protein sequence ID" value="TQJ03283.1"/>
    <property type="molecule type" value="Genomic_DNA"/>
</dbReference>
<dbReference type="GO" id="GO:0010043">
    <property type="term" value="P:response to zinc ion"/>
    <property type="evidence" value="ECO:0007669"/>
    <property type="project" value="TreeGrafter"/>
</dbReference>
<gene>
    <name evidence="10" type="ORF">FB471_3039</name>
</gene>